<sequence length="220" mass="25270">MANTQFLTFRKFNQLPLSEHLVSTLIANHIEYEVEDNSMVFNPSFINSADDLSKEYLVKIKPEDFDSVNELLVEEEAKHIDEVDPEYYLFGFTDDELMDILINYNEWNAFDFALARKILNGRGHVIDDQAIKTIQANKLKILKEPEKTESGWIIAGYLTALMGGLFGIFIGWYLSTAKKTLPNGQQVYTFLDTDRKHGNRIFFIGIVVLVGEMVLRILHV</sequence>
<proteinExistence type="predicted"/>
<dbReference type="RefSeq" id="WP_008506857.1">
    <property type="nucleotide sequence ID" value="NZ_CM001403.1"/>
</dbReference>
<keyword evidence="3" id="KW-1185">Reference proteome</keyword>
<feature type="transmembrane region" description="Helical" evidence="1">
    <location>
        <begin position="201"/>
        <end position="218"/>
    </location>
</feature>
<keyword evidence="1" id="KW-0472">Membrane</keyword>
<keyword evidence="1" id="KW-0812">Transmembrane</keyword>
<keyword evidence="1" id="KW-1133">Transmembrane helix</keyword>
<feature type="transmembrane region" description="Helical" evidence="1">
    <location>
        <begin position="152"/>
        <end position="174"/>
    </location>
</feature>
<dbReference type="Proteomes" id="UP000002774">
    <property type="component" value="Chromosome"/>
</dbReference>
<dbReference type="AlphaFoldDB" id="H1Y247"/>
<dbReference type="STRING" id="714943.Mucpa_2589"/>
<dbReference type="OrthoDB" id="9814194at2"/>
<dbReference type="HOGENOM" id="CLU_1270884_0_0_10"/>
<evidence type="ECO:0000313" key="2">
    <source>
        <dbReference type="EMBL" id="EHQ26704.1"/>
    </source>
</evidence>
<reference evidence="2" key="1">
    <citation type="submission" date="2011-09" db="EMBL/GenBank/DDBJ databases">
        <title>The permanent draft genome of Mucilaginibacter paludis DSM 18603.</title>
        <authorList>
            <consortium name="US DOE Joint Genome Institute (JGI-PGF)"/>
            <person name="Lucas S."/>
            <person name="Han J."/>
            <person name="Lapidus A."/>
            <person name="Bruce D."/>
            <person name="Goodwin L."/>
            <person name="Pitluck S."/>
            <person name="Peters L."/>
            <person name="Kyrpides N."/>
            <person name="Mavromatis K."/>
            <person name="Ivanova N."/>
            <person name="Mikhailova N."/>
            <person name="Held B."/>
            <person name="Detter J.C."/>
            <person name="Tapia R."/>
            <person name="Han C."/>
            <person name="Land M."/>
            <person name="Hauser L."/>
            <person name="Markowitz V."/>
            <person name="Cheng J.-F."/>
            <person name="Hugenholtz P."/>
            <person name="Woyke T."/>
            <person name="Wu D."/>
            <person name="Tindall B."/>
            <person name="Brambilla E."/>
            <person name="Klenk H.-P."/>
            <person name="Eisen J.A."/>
        </authorList>
    </citation>
    <scope>NUCLEOTIDE SEQUENCE [LARGE SCALE GENOMIC DNA]</scope>
    <source>
        <strain evidence="2">DSM 18603</strain>
    </source>
</reference>
<dbReference type="eggNOG" id="ENOG5031Y78">
    <property type="taxonomic scope" value="Bacteria"/>
</dbReference>
<accession>H1Y247</accession>
<dbReference type="EMBL" id="CM001403">
    <property type="protein sequence ID" value="EHQ26704.1"/>
    <property type="molecule type" value="Genomic_DNA"/>
</dbReference>
<name>H1Y247_9SPHI</name>
<organism evidence="2 3">
    <name type="scientific">Mucilaginibacter paludis DSM 18603</name>
    <dbReference type="NCBI Taxonomy" id="714943"/>
    <lineage>
        <taxon>Bacteria</taxon>
        <taxon>Pseudomonadati</taxon>
        <taxon>Bacteroidota</taxon>
        <taxon>Sphingobacteriia</taxon>
        <taxon>Sphingobacteriales</taxon>
        <taxon>Sphingobacteriaceae</taxon>
        <taxon>Mucilaginibacter</taxon>
    </lineage>
</organism>
<evidence type="ECO:0000313" key="3">
    <source>
        <dbReference type="Proteomes" id="UP000002774"/>
    </source>
</evidence>
<protein>
    <submittedName>
        <fullName evidence="2">Uncharacterized protein</fullName>
    </submittedName>
</protein>
<evidence type="ECO:0000256" key="1">
    <source>
        <dbReference type="SAM" id="Phobius"/>
    </source>
</evidence>
<gene>
    <name evidence="2" type="ORF">Mucpa_2589</name>
</gene>